<gene>
    <name evidence="2" type="ORF">SAMN02746066_01570</name>
</gene>
<name>A0A1M7HTZ0_9FIRM</name>
<evidence type="ECO:0000313" key="3">
    <source>
        <dbReference type="Proteomes" id="UP000184038"/>
    </source>
</evidence>
<dbReference type="Gene3D" id="3.40.630.30">
    <property type="match status" value="1"/>
</dbReference>
<feature type="domain" description="N-acetyltransferase" evidence="1">
    <location>
        <begin position="164"/>
        <end position="298"/>
    </location>
</feature>
<dbReference type="RefSeq" id="WP_073285601.1">
    <property type="nucleotide sequence ID" value="NZ_FRCP01000008.1"/>
</dbReference>
<dbReference type="STRING" id="1120996.SAMN02746066_01570"/>
<keyword evidence="2" id="KW-0808">Transferase</keyword>
<dbReference type="CDD" id="cd04301">
    <property type="entry name" value="NAT_SF"/>
    <property type="match status" value="1"/>
</dbReference>
<evidence type="ECO:0000313" key="2">
    <source>
        <dbReference type="EMBL" id="SHM31945.1"/>
    </source>
</evidence>
<sequence>MISIREFQVKDLESIKNIHFFMWLQLQWQKDFHKEDAIVAVDEYDSVIGVAALSYGGTWYYIESNVTHIPEYYMQFECHVQENRPDFRLVKHLLIDALKKHFATYKEKYSDKKIVMRCWCEDSSLEDMEQLLKEQFTAHGITPVLSFDLTGEIPSYTIPESISIGIHSFEADGMKQYMEANELGFDNVRDSEHELWFRLNGDTTKVFVAKDSDKVVSSVTVWGIGDGRSATENIFTIPDYRHKNIARETIATSLRYLKELGETQATLSVVGENIPAISLYLGMGYQVFYNLFEMHYTP</sequence>
<evidence type="ECO:0000259" key="1">
    <source>
        <dbReference type="PROSITE" id="PS51186"/>
    </source>
</evidence>
<dbReference type="SUPFAM" id="SSF55729">
    <property type="entry name" value="Acyl-CoA N-acyltransferases (Nat)"/>
    <property type="match status" value="1"/>
</dbReference>
<dbReference type="PROSITE" id="PS51186">
    <property type="entry name" value="GNAT"/>
    <property type="match status" value="1"/>
</dbReference>
<dbReference type="InterPro" id="IPR000182">
    <property type="entry name" value="GNAT_dom"/>
</dbReference>
<dbReference type="GO" id="GO:0016747">
    <property type="term" value="F:acyltransferase activity, transferring groups other than amino-acyl groups"/>
    <property type="evidence" value="ECO:0007669"/>
    <property type="project" value="InterPro"/>
</dbReference>
<protein>
    <submittedName>
        <fullName evidence="2">Acetyltransferase (GNAT) domain-containing protein</fullName>
    </submittedName>
</protein>
<proteinExistence type="predicted"/>
<keyword evidence="3" id="KW-1185">Reference proteome</keyword>
<organism evidence="2 3">
    <name type="scientific">Anaerosporobacter mobilis DSM 15930</name>
    <dbReference type="NCBI Taxonomy" id="1120996"/>
    <lineage>
        <taxon>Bacteria</taxon>
        <taxon>Bacillati</taxon>
        <taxon>Bacillota</taxon>
        <taxon>Clostridia</taxon>
        <taxon>Lachnospirales</taxon>
        <taxon>Lachnospiraceae</taxon>
        <taxon>Anaerosporobacter</taxon>
    </lineage>
</organism>
<dbReference type="Proteomes" id="UP000184038">
    <property type="component" value="Unassembled WGS sequence"/>
</dbReference>
<dbReference type="AlphaFoldDB" id="A0A1M7HTZ0"/>
<accession>A0A1M7HTZ0</accession>
<dbReference type="InterPro" id="IPR016181">
    <property type="entry name" value="Acyl_CoA_acyltransferase"/>
</dbReference>
<dbReference type="EMBL" id="FRCP01000008">
    <property type="protein sequence ID" value="SHM31945.1"/>
    <property type="molecule type" value="Genomic_DNA"/>
</dbReference>
<reference evidence="2 3" key="1">
    <citation type="submission" date="2016-11" db="EMBL/GenBank/DDBJ databases">
        <authorList>
            <person name="Jaros S."/>
            <person name="Januszkiewicz K."/>
            <person name="Wedrychowicz H."/>
        </authorList>
    </citation>
    <scope>NUCLEOTIDE SEQUENCE [LARGE SCALE GENOMIC DNA]</scope>
    <source>
        <strain evidence="2 3">DSM 15930</strain>
    </source>
</reference>
<dbReference type="Pfam" id="PF00583">
    <property type="entry name" value="Acetyltransf_1"/>
    <property type="match status" value="1"/>
</dbReference>